<protein>
    <submittedName>
        <fullName evidence="7">Glycolate oxidase</fullName>
    </submittedName>
</protein>
<dbReference type="InterPro" id="IPR016171">
    <property type="entry name" value="Vanillyl_alc_oxidase_C-sub2"/>
</dbReference>
<evidence type="ECO:0000259" key="6">
    <source>
        <dbReference type="PROSITE" id="PS51387"/>
    </source>
</evidence>
<organism evidence="7 8">
    <name type="scientific">Selenihalanaerobacter shriftii</name>
    <dbReference type="NCBI Taxonomy" id="142842"/>
    <lineage>
        <taxon>Bacteria</taxon>
        <taxon>Bacillati</taxon>
        <taxon>Bacillota</taxon>
        <taxon>Clostridia</taxon>
        <taxon>Halanaerobiales</taxon>
        <taxon>Halobacteroidaceae</taxon>
        <taxon>Selenihalanaerobacter</taxon>
    </lineage>
</organism>
<keyword evidence="8" id="KW-1185">Reference proteome</keyword>
<dbReference type="InterPro" id="IPR016164">
    <property type="entry name" value="FAD-linked_Oxase-like_C"/>
</dbReference>
<name>A0A1T4QQN6_9FIRM</name>
<dbReference type="InterPro" id="IPR004113">
    <property type="entry name" value="FAD-bd_oxidored_4_C"/>
</dbReference>
<proteinExistence type="inferred from homology"/>
<dbReference type="InterPro" id="IPR016169">
    <property type="entry name" value="FAD-bd_PCMH_sub2"/>
</dbReference>
<feature type="domain" description="FAD-binding PCMH-type" evidence="6">
    <location>
        <begin position="37"/>
        <end position="217"/>
    </location>
</feature>
<dbReference type="GO" id="GO:0071949">
    <property type="term" value="F:FAD binding"/>
    <property type="evidence" value="ECO:0007669"/>
    <property type="project" value="InterPro"/>
</dbReference>
<dbReference type="SUPFAM" id="SSF56176">
    <property type="entry name" value="FAD-binding/transporter-associated domain-like"/>
    <property type="match status" value="1"/>
</dbReference>
<evidence type="ECO:0000256" key="4">
    <source>
        <dbReference type="ARBA" id="ARBA00022827"/>
    </source>
</evidence>
<dbReference type="OrthoDB" id="9767256at2"/>
<dbReference type="GO" id="GO:0016491">
    <property type="term" value="F:oxidoreductase activity"/>
    <property type="evidence" value="ECO:0007669"/>
    <property type="project" value="UniProtKB-KW"/>
</dbReference>
<dbReference type="PANTHER" id="PTHR42934:SF2">
    <property type="entry name" value="GLYCOLATE OXIDASE SUBUNIT GLCD"/>
    <property type="match status" value="1"/>
</dbReference>
<dbReference type="PANTHER" id="PTHR42934">
    <property type="entry name" value="GLYCOLATE OXIDASE SUBUNIT GLCD"/>
    <property type="match status" value="1"/>
</dbReference>
<dbReference type="AlphaFoldDB" id="A0A1T4QQN6"/>
<keyword evidence="3" id="KW-0285">Flavoprotein</keyword>
<dbReference type="PROSITE" id="PS51387">
    <property type="entry name" value="FAD_PCMH"/>
    <property type="match status" value="1"/>
</dbReference>
<dbReference type="SUPFAM" id="SSF55103">
    <property type="entry name" value="FAD-linked oxidases, C-terminal domain"/>
    <property type="match status" value="1"/>
</dbReference>
<dbReference type="InterPro" id="IPR016166">
    <property type="entry name" value="FAD-bd_PCMH"/>
</dbReference>
<comment type="cofactor">
    <cofactor evidence="1">
        <name>FAD</name>
        <dbReference type="ChEBI" id="CHEBI:57692"/>
    </cofactor>
</comment>
<dbReference type="Pfam" id="PF01565">
    <property type="entry name" value="FAD_binding_4"/>
    <property type="match status" value="1"/>
</dbReference>
<dbReference type="InterPro" id="IPR006094">
    <property type="entry name" value="Oxid_FAD_bind_N"/>
</dbReference>
<dbReference type="InterPro" id="IPR051914">
    <property type="entry name" value="FAD-linked_OxidoTrans_Type4"/>
</dbReference>
<dbReference type="Gene3D" id="3.30.465.10">
    <property type="match status" value="1"/>
</dbReference>
<evidence type="ECO:0000313" key="7">
    <source>
        <dbReference type="EMBL" id="SKA06089.1"/>
    </source>
</evidence>
<keyword evidence="5" id="KW-0560">Oxidoreductase</keyword>
<evidence type="ECO:0000256" key="2">
    <source>
        <dbReference type="ARBA" id="ARBA00008000"/>
    </source>
</evidence>
<keyword evidence="4" id="KW-0274">FAD</keyword>
<sequence length="465" mass="50195">MINNMTINDFKEVVGDEYVLTSKEELLSYSYDSTAGVDPVVPKLVVKPGSTEEVSKVIKIANQEGINIIPRGAGSNLCGGTIPVKNSVVVVLTRMNKILEIDEENLTATVEAGVITVDVHNAVEEKGLFYPPDPGSMKVSTIGGNIAECAGGLRGLKYGVTKDYIMGLEIVLPTGEIIEVGGKTVKNVTGYDLPKLYTGSEGTLGIVTKAILKLIPKPDTHKSMMAIFDELDGAAETISNIISNKVVPVTLEIMDKVTIETVEDFAEIGLPTDAEAILLIEVDGIEEVVERDAKKVIKICEEHGARQVKLAKTAEERDDIWAARRSALSALARMKPTTILEDATVPRSNIPDMIRGVNEIAKKYDLQIGTFGHAGDGNLHPTILTDERDKEEMEKVHKAVEEIFDIALELDGTLSGEHGIGIAKASFMAKELGEDGLQALRNIKYSLDPKGLLNPHKLIGDGSDE</sequence>
<dbReference type="RefSeq" id="WP_078811052.1">
    <property type="nucleotide sequence ID" value="NZ_FUWM01000031.1"/>
</dbReference>
<evidence type="ECO:0000256" key="1">
    <source>
        <dbReference type="ARBA" id="ARBA00001974"/>
    </source>
</evidence>
<accession>A0A1T4QQN6</accession>
<comment type="similarity">
    <text evidence="2">Belongs to the FAD-binding oxidoreductase/transferase type 4 family.</text>
</comment>
<reference evidence="8" key="1">
    <citation type="submission" date="2017-02" db="EMBL/GenBank/DDBJ databases">
        <authorList>
            <person name="Varghese N."/>
            <person name="Submissions S."/>
        </authorList>
    </citation>
    <scope>NUCLEOTIDE SEQUENCE [LARGE SCALE GENOMIC DNA]</scope>
    <source>
        <strain evidence="8">ATCC BAA-73</strain>
    </source>
</reference>
<gene>
    <name evidence="7" type="ORF">SAMN02745118_02659</name>
</gene>
<evidence type="ECO:0000313" key="8">
    <source>
        <dbReference type="Proteomes" id="UP000190625"/>
    </source>
</evidence>
<dbReference type="Proteomes" id="UP000190625">
    <property type="component" value="Unassembled WGS sequence"/>
</dbReference>
<dbReference type="STRING" id="142842.SAMN02745118_02659"/>
<dbReference type="EMBL" id="FUWM01000031">
    <property type="protein sequence ID" value="SKA06089.1"/>
    <property type="molecule type" value="Genomic_DNA"/>
</dbReference>
<dbReference type="FunFam" id="1.10.45.10:FF:000001">
    <property type="entry name" value="D-lactate dehydrogenase mitochondrial"/>
    <property type="match status" value="1"/>
</dbReference>
<evidence type="ECO:0000256" key="3">
    <source>
        <dbReference type="ARBA" id="ARBA00022630"/>
    </source>
</evidence>
<evidence type="ECO:0000256" key="5">
    <source>
        <dbReference type="ARBA" id="ARBA00023002"/>
    </source>
</evidence>
<dbReference type="FunFam" id="3.30.70.2740:FF:000001">
    <property type="entry name" value="D-lactate dehydrogenase mitochondrial"/>
    <property type="match status" value="1"/>
</dbReference>
<dbReference type="Pfam" id="PF02913">
    <property type="entry name" value="FAD-oxidase_C"/>
    <property type="match status" value="1"/>
</dbReference>
<dbReference type="InterPro" id="IPR036318">
    <property type="entry name" value="FAD-bd_PCMH-like_sf"/>
</dbReference>
<dbReference type="Gene3D" id="1.10.45.10">
    <property type="entry name" value="Vanillyl-alcohol Oxidase, Chain A, domain 4"/>
    <property type="match status" value="1"/>
</dbReference>
<dbReference type="Gene3D" id="3.30.70.2740">
    <property type="match status" value="1"/>
</dbReference>